<sequence length="438" mass="48139">MLIPRHTSGTGIANPAPNTHNPPVPRFHGEAKRHARVRDVVAGWQKSKEKKTEPDFWRVCAPESAATAPCSLQTATDQHLGLTERVHATASVAHRAITTHRKCPVSTCIVSEVAPSKASNSSVLFVHHSKPSPGGHHPLSPDSQPNNTNPVSRFLEPRLSIISCYHYASFPIRPAWGLPVNNLLTFDFLPVGDRILVYNISLGVASNKAMPPVPNALSVRLSRSPLWSADGSFGIAGPINIRRYELRIIKFHGRRRAAHSHWRVPMKPAQSPLMHSTLCPVPRDWVLTYMSKQDNLQSAICILKQYTPLHNQRTRNVRPYAAISSVSHHQIGVALLARRGGSDPFLSDISFGTRAWYESLSTTFFVYLQLMPFWSPSSEGKPSRSLHEPRQRNKEHHKQEEAVLVSADTALTGIDLGVTLPAVSTAPGSALPVSSAGL</sequence>
<keyword evidence="3" id="KW-1185">Reference proteome</keyword>
<dbReference type="KEGG" id="clup:CLUP02_03301"/>
<dbReference type="RefSeq" id="XP_049139468.1">
    <property type="nucleotide sequence ID" value="XM_049282325.1"/>
</dbReference>
<feature type="compositionally biased region" description="Polar residues" evidence="1">
    <location>
        <begin position="7"/>
        <end position="19"/>
    </location>
</feature>
<accession>A0A9Q8SJ02</accession>
<evidence type="ECO:0000313" key="2">
    <source>
        <dbReference type="EMBL" id="UQC77830.1"/>
    </source>
</evidence>
<gene>
    <name evidence="2" type="ORF">CLUP02_03301</name>
</gene>
<feature type="compositionally biased region" description="Low complexity" evidence="1">
    <location>
        <begin position="131"/>
        <end position="143"/>
    </location>
</feature>
<dbReference type="AlphaFoldDB" id="A0A9Q8SJ02"/>
<organism evidence="2 3">
    <name type="scientific">Colletotrichum lupini</name>
    <dbReference type="NCBI Taxonomy" id="145971"/>
    <lineage>
        <taxon>Eukaryota</taxon>
        <taxon>Fungi</taxon>
        <taxon>Dikarya</taxon>
        <taxon>Ascomycota</taxon>
        <taxon>Pezizomycotina</taxon>
        <taxon>Sordariomycetes</taxon>
        <taxon>Hypocreomycetidae</taxon>
        <taxon>Glomerellales</taxon>
        <taxon>Glomerellaceae</taxon>
        <taxon>Colletotrichum</taxon>
        <taxon>Colletotrichum acutatum species complex</taxon>
    </lineage>
</organism>
<feature type="region of interest" description="Disordered" evidence="1">
    <location>
        <begin position="1"/>
        <end position="27"/>
    </location>
</feature>
<dbReference type="EMBL" id="CP019474">
    <property type="protein sequence ID" value="UQC77830.1"/>
    <property type="molecule type" value="Genomic_DNA"/>
</dbReference>
<feature type="compositionally biased region" description="Basic and acidic residues" evidence="1">
    <location>
        <begin position="381"/>
        <end position="401"/>
    </location>
</feature>
<proteinExistence type="predicted"/>
<dbReference type="GeneID" id="73337335"/>
<name>A0A9Q8SJ02_9PEZI</name>
<reference evidence="2" key="1">
    <citation type="journal article" date="2021" name="Mol. Plant Microbe Interact.">
        <title>Complete Genome Sequence of the Plant-Pathogenic Fungus Colletotrichum lupini.</title>
        <authorList>
            <person name="Baroncelli R."/>
            <person name="Pensec F."/>
            <person name="Da Lio D."/>
            <person name="Boufleur T."/>
            <person name="Vicente I."/>
            <person name="Sarrocco S."/>
            <person name="Picot A."/>
            <person name="Baraldi E."/>
            <person name="Sukno S."/>
            <person name="Thon M."/>
            <person name="Le Floch G."/>
        </authorList>
    </citation>
    <scope>NUCLEOTIDE SEQUENCE</scope>
    <source>
        <strain evidence="2">IMI 504893</strain>
    </source>
</reference>
<protein>
    <submittedName>
        <fullName evidence="2">Uncharacterized protein</fullName>
    </submittedName>
</protein>
<dbReference type="Proteomes" id="UP000830671">
    <property type="component" value="Chromosome 2"/>
</dbReference>
<evidence type="ECO:0000256" key="1">
    <source>
        <dbReference type="SAM" id="MobiDB-lite"/>
    </source>
</evidence>
<feature type="region of interest" description="Disordered" evidence="1">
    <location>
        <begin position="376"/>
        <end position="401"/>
    </location>
</feature>
<feature type="region of interest" description="Disordered" evidence="1">
    <location>
        <begin position="125"/>
        <end position="150"/>
    </location>
</feature>
<evidence type="ECO:0000313" key="3">
    <source>
        <dbReference type="Proteomes" id="UP000830671"/>
    </source>
</evidence>